<name>A0A9J5YBV9_SOLCO</name>
<gene>
    <name evidence="1" type="ORF">H5410_038882</name>
</gene>
<sequence>MGKKRKSLASSLDEAMNQQKLSFLSSERHGMIYGSPRSTYKVEVARVGKQLSFGEEETTF</sequence>
<comment type="caution">
    <text evidence="1">The sequence shown here is derived from an EMBL/GenBank/DDBJ whole genome shotgun (WGS) entry which is preliminary data.</text>
</comment>
<accession>A0A9J5YBV9</accession>
<dbReference type="Proteomes" id="UP000824120">
    <property type="component" value="Chromosome 7"/>
</dbReference>
<reference evidence="1 2" key="1">
    <citation type="submission" date="2020-09" db="EMBL/GenBank/DDBJ databases">
        <title>De no assembly of potato wild relative species, Solanum commersonii.</title>
        <authorList>
            <person name="Cho K."/>
        </authorList>
    </citation>
    <scope>NUCLEOTIDE SEQUENCE [LARGE SCALE GENOMIC DNA]</scope>
    <source>
        <strain evidence="1">LZ3.2</strain>
        <tissue evidence="1">Leaf</tissue>
    </source>
</reference>
<protein>
    <submittedName>
        <fullName evidence="1">Uncharacterized protein</fullName>
    </submittedName>
</protein>
<evidence type="ECO:0000313" key="2">
    <source>
        <dbReference type="Proteomes" id="UP000824120"/>
    </source>
</evidence>
<proteinExistence type="predicted"/>
<keyword evidence="2" id="KW-1185">Reference proteome</keyword>
<evidence type="ECO:0000313" key="1">
    <source>
        <dbReference type="EMBL" id="KAG5597650.1"/>
    </source>
</evidence>
<dbReference type="AlphaFoldDB" id="A0A9J5YBV9"/>
<dbReference type="EMBL" id="JACXVP010000007">
    <property type="protein sequence ID" value="KAG5597650.1"/>
    <property type="molecule type" value="Genomic_DNA"/>
</dbReference>
<organism evidence="1 2">
    <name type="scientific">Solanum commersonii</name>
    <name type="common">Commerson's wild potato</name>
    <name type="synonym">Commerson's nightshade</name>
    <dbReference type="NCBI Taxonomy" id="4109"/>
    <lineage>
        <taxon>Eukaryota</taxon>
        <taxon>Viridiplantae</taxon>
        <taxon>Streptophyta</taxon>
        <taxon>Embryophyta</taxon>
        <taxon>Tracheophyta</taxon>
        <taxon>Spermatophyta</taxon>
        <taxon>Magnoliopsida</taxon>
        <taxon>eudicotyledons</taxon>
        <taxon>Gunneridae</taxon>
        <taxon>Pentapetalae</taxon>
        <taxon>asterids</taxon>
        <taxon>lamiids</taxon>
        <taxon>Solanales</taxon>
        <taxon>Solanaceae</taxon>
        <taxon>Solanoideae</taxon>
        <taxon>Solaneae</taxon>
        <taxon>Solanum</taxon>
    </lineage>
</organism>
<dbReference type="OrthoDB" id="755598at2759"/>